<protein>
    <recommendedName>
        <fullName evidence="8">SWIM-type domain-containing protein</fullName>
    </recommendedName>
</protein>
<evidence type="ECO:0000313" key="4">
    <source>
        <dbReference type="EMBL" id="KAE9352707.1"/>
    </source>
</evidence>
<keyword evidence="1" id="KW-0732">Signal</keyword>
<dbReference type="EMBL" id="QXFV01000275">
    <property type="protein sequence ID" value="KAE9042940.1"/>
    <property type="molecule type" value="Genomic_DNA"/>
</dbReference>
<dbReference type="Proteomes" id="UP000429607">
    <property type="component" value="Unassembled WGS sequence"/>
</dbReference>
<reference evidence="5 7" key="1">
    <citation type="submission" date="2018-09" db="EMBL/GenBank/DDBJ databases">
        <title>Genomic investigation of the strawberry pathogen Phytophthora fragariae indicates pathogenicity is determined by transcriptional variation in three key races.</title>
        <authorList>
            <person name="Adams T.M."/>
            <person name="Armitage A.D."/>
            <person name="Sobczyk M.K."/>
            <person name="Bates H.J."/>
            <person name="Dunwell J.M."/>
            <person name="Nellist C.F."/>
            <person name="Harrison R.J."/>
        </authorList>
    </citation>
    <scope>NUCLEOTIDE SEQUENCE [LARGE SCALE GENOMIC DNA]</scope>
    <source>
        <strain evidence="3 5">SCRP249</strain>
        <strain evidence="2 7">SCRP324</strain>
        <strain evidence="4 6">SCRP333</strain>
    </source>
</reference>
<evidence type="ECO:0000256" key="1">
    <source>
        <dbReference type="SAM" id="SignalP"/>
    </source>
</evidence>
<comment type="caution">
    <text evidence="3">The sequence shown here is derived from an EMBL/GenBank/DDBJ whole genome shotgun (WGS) entry which is preliminary data.</text>
</comment>
<feature type="signal peptide" evidence="1">
    <location>
        <begin position="1"/>
        <end position="16"/>
    </location>
</feature>
<dbReference type="OrthoDB" id="10272055at2759"/>
<evidence type="ECO:0000313" key="6">
    <source>
        <dbReference type="Proteomes" id="UP000434957"/>
    </source>
</evidence>
<proteinExistence type="predicted"/>
<dbReference type="Proteomes" id="UP000435112">
    <property type="component" value="Unassembled WGS sequence"/>
</dbReference>
<organism evidence="3 5">
    <name type="scientific">Phytophthora rubi</name>
    <dbReference type="NCBI Taxonomy" id="129364"/>
    <lineage>
        <taxon>Eukaryota</taxon>
        <taxon>Sar</taxon>
        <taxon>Stramenopiles</taxon>
        <taxon>Oomycota</taxon>
        <taxon>Peronosporomycetes</taxon>
        <taxon>Peronosporales</taxon>
        <taxon>Peronosporaceae</taxon>
        <taxon>Phytophthora</taxon>
    </lineage>
</organism>
<evidence type="ECO:0000313" key="2">
    <source>
        <dbReference type="EMBL" id="KAE9040699.1"/>
    </source>
</evidence>
<dbReference type="EMBL" id="QXFT01000158">
    <property type="protein sequence ID" value="KAE9352707.1"/>
    <property type="molecule type" value="Genomic_DNA"/>
</dbReference>
<gene>
    <name evidence="3" type="ORF">PR001_g5997</name>
    <name evidence="2" type="ORF">PR002_g4827</name>
    <name evidence="4" type="ORF">PR003_g4247</name>
</gene>
<accession>A0A6A3NP09</accession>
<evidence type="ECO:0000313" key="5">
    <source>
        <dbReference type="Proteomes" id="UP000429607"/>
    </source>
</evidence>
<dbReference type="AlphaFoldDB" id="A0A6A3NP09"/>
<sequence length="53" mass="5715">MLSVGLLLVLDVCSVGLRLKALPSLYFDSECGCSHYQLACSCSCNCMVEALVR</sequence>
<name>A0A6A3NP09_9STRA</name>
<dbReference type="EMBL" id="QXFU01000195">
    <property type="protein sequence ID" value="KAE9040699.1"/>
    <property type="molecule type" value="Genomic_DNA"/>
</dbReference>
<evidence type="ECO:0008006" key="8">
    <source>
        <dbReference type="Google" id="ProtNLM"/>
    </source>
</evidence>
<dbReference type="Proteomes" id="UP000434957">
    <property type="component" value="Unassembled WGS sequence"/>
</dbReference>
<evidence type="ECO:0000313" key="3">
    <source>
        <dbReference type="EMBL" id="KAE9042940.1"/>
    </source>
</evidence>
<evidence type="ECO:0000313" key="7">
    <source>
        <dbReference type="Proteomes" id="UP000435112"/>
    </source>
</evidence>
<feature type="chain" id="PRO_5036380272" description="SWIM-type domain-containing protein" evidence="1">
    <location>
        <begin position="17"/>
        <end position="53"/>
    </location>
</feature>
<keyword evidence="6" id="KW-1185">Reference proteome</keyword>